<dbReference type="PANTHER" id="PTHR43124">
    <property type="entry name" value="PURINE EFFLUX PUMP PBUE"/>
    <property type="match status" value="1"/>
</dbReference>
<dbReference type="PANTHER" id="PTHR43124:SF3">
    <property type="entry name" value="CHLORAMPHENICOL EFFLUX PUMP RV0191"/>
    <property type="match status" value="1"/>
</dbReference>
<dbReference type="InterPro" id="IPR005829">
    <property type="entry name" value="Sugar_transporter_CS"/>
</dbReference>
<protein>
    <submittedName>
        <fullName evidence="8">MFS transporter</fullName>
    </submittedName>
</protein>
<dbReference type="GO" id="GO:0005886">
    <property type="term" value="C:plasma membrane"/>
    <property type="evidence" value="ECO:0007669"/>
    <property type="project" value="UniProtKB-SubCell"/>
</dbReference>
<feature type="domain" description="Major facilitator superfamily (MFS) profile" evidence="7">
    <location>
        <begin position="1"/>
        <end position="184"/>
    </location>
</feature>
<evidence type="ECO:0000313" key="8">
    <source>
        <dbReference type="EMBL" id="MFC3956850.1"/>
    </source>
</evidence>
<evidence type="ECO:0000256" key="4">
    <source>
        <dbReference type="ARBA" id="ARBA00022989"/>
    </source>
</evidence>
<dbReference type="InterPro" id="IPR020846">
    <property type="entry name" value="MFS_dom"/>
</dbReference>
<dbReference type="AlphaFoldDB" id="A0ABD5NIZ7"/>
<evidence type="ECO:0000256" key="3">
    <source>
        <dbReference type="ARBA" id="ARBA00022692"/>
    </source>
</evidence>
<organism evidence="8 9">
    <name type="scientific">Halovivax cerinus</name>
    <dbReference type="NCBI Taxonomy" id="1487865"/>
    <lineage>
        <taxon>Archaea</taxon>
        <taxon>Methanobacteriati</taxon>
        <taxon>Methanobacteriota</taxon>
        <taxon>Stenosarchaea group</taxon>
        <taxon>Halobacteria</taxon>
        <taxon>Halobacteriales</taxon>
        <taxon>Natrialbaceae</taxon>
        <taxon>Halovivax</taxon>
    </lineage>
</organism>
<dbReference type="RefSeq" id="WP_256532211.1">
    <property type="nucleotide sequence ID" value="NZ_CP101824.1"/>
</dbReference>
<dbReference type="InterPro" id="IPR036259">
    <property type="entry name" value="MFS_trans_sf"/>
</dbReference>
<dbReference type="PROSITE" id="PS50850">
    <property type="entry name" value="MFS"/>
    <property type="match status" value="1"/>
</dbReference>
<dbReference type="Gene3D" id="1.20.1250.20">
    <property type="entry name" value="MFS general substrate transporter like domains"/>
    <property type="match status" value="1"/>
</dbReference>
<keyword evidence="5 6" id="KW-0472">Membrane</keyword>
<evidence type="ECO:0000259" key="7">
    <source>
        <dbReference type="PROSITE" id="PS50850"/>
    </source>
</evidence>
<evidence type="ECO:0000256" key="6">
    <source>
        <dbReference type="SAM" id="Phobius"/>
    </source>
</evidence>
<dbReference type="Pfam" id="PF07690">
    <property type="entry name" value="MFS_1"/>
    <property type="match status" value="1"/>
</dbReference>
<keyword evidence="2" id="KW-1003">Cell membrane</keyword>
<evidence type="ECO:0000256" key="1">
    <source>
        <dbReference type="ARBA" id="ARBA00004651"/>
    </source>
</evidence>
<evidence type="ECO:0000256" key="5">
    <source>
        <dbReference type="ARBA" id="ARBA00023136"/>
    </source>
</evidence>
<feature type="transmembrane region" description="Helical" evidence="6">
    <location>
        <begin position="110"/>
        <end position="131"/>
    </location>
</feature>
<dbReference type="EMBL" id="JBHSAQ010000001">
    <property type="protein sequence ID" value="MFC3956850.1"/>
    <property type="molecule type" value="Genomic_DNA"/>
</dbReference>
<keyword evidence="9" id="KW-1185">Reference proteome</keyword>
<feature type="transmembrane region" description="Helical" evidence="6">
    <location>
        <begin position="85"/>
        <end position="104"/>
    </location>
</feature>
<gene>
    <name evidence="8" type="ORF">ACFOUR_00490</name>
</gene>
<name>A0ABD5NIZ7_9EURY</name>
<dbReference type="InterPro" id="IPR050189">
    <property type="entry name" value="MFS_Efflux_Transporters"/>
</dbReference>
<evidence type="ECO:0000313" key="9">
    <source>
        <dbReference type="Proteomes" id="UP001595846"/>
    </source>
</evidence>
<proteinExistence type="predicted"/>
<sequence length="184" mass="19331">MLSIYFLPGIVLSPLIGRLLDRVGRRPVLLGSLVSFGVVGALVPFLGDFTLVLGARLGQGVAAAGIFVTTVTIVADAFEGPQRNTVFGINVAILSTGRTLYPVLGGTLALYGWKVPFACYLLAVGTALFVARTFEESAGGDVSPEPATIRRAIGELSVRRTTGLYGATILAETVVFGTLMTRVR</sequence>
<feature type="transmembrane region" description="Helical" evidence="6">
    <location>
        <begin position="59"/>
        <end position="78"/>
    </location>
</feature>
<comment type="caution">
    <text evidence="8">The sequence shown here is derived from an EMBL/GenBank/DDBJ whole genome shotgun (WGS) entry which is preliminary data.</text>
</comment>
<dbReference type="SUPFAM" id="SSF103473">
    <property type="entry name" value="MFS general substrate transporter"/>
    <property type="match status" value="1"/>
</dbReference>
<keyword evidence="4 6" id="KW-1133">Transmembrane helix</keyword>
<dbReference type="PROSITE" id="PS00216">
    <property type="entry name" value="SUGAR_TRANSPORT_1"/>
    <property type="match status" value="1"/>
</dbReference>
<keyword evidence="3 6" id="KW-0812">Transmembrane</keyword>
<dbReference type="Proteomes" id="UP001595846">
    <property type="component" value="Unassembled WGS sequence"/>
</dbReference>
<dbReference type="InterPro" id="IPR011701">
    <property type="entry name" value="MFS"/>
</dbReference>
<comment type="subcellular location">
    <subcellularLocation>
        <location evidence="1">Cell membrane</location>
        <topology evidence="1">Multi-pass membrane protein</topology>
    </subcellularLocation>
</comment>
<reference evidence="8 9" key="1">
    <citation type="journal article" date="2019" name="Int. J. Syst. Evol. Microbiol.">
        <title>The Global Catalogue of Microorganisms (GCM) 10K type strain sequencing project: providing services to taxonomists for standard genome sequencing and annotation.</title>
        <authorList>
            <consortium name="The Broad Institute Genomics Platform"/>
            <consortium name="The Broad Institute Genome Sequencing Center for Infectious Disease"/>
            <person name="Wu L."/>
            <person name="Ma J."/>
        </authorList>
    </citation>
    <scope>NUCLEOTIDE SEQUENCE [LARGE SCALE GENOMIC DNA]</scope>
    <source>
        <strain evidence="8 9">IBRC-M 10256</strain>
    </source>
</reference>
<feature type="transmembrane region" description="Helical" evidence="6">
    <location>
        <begin position="28"/>
        <end position="47"/>
    </location>
</feature>
<evidence type="ECO:0000256" key="2">
    <source>
        <dbReference type="ARBA" id="ARBA00022475"/>
    </source>
</evidence>
<dbReference type="GeneID" id="73904989"/>
<accession>A0ABD5NIZ7</accession>